<evidence type="ECO:0000313" key="1">
    <source>
        <dbReference type="EMBL" id="KAA0185512.1"/>
    </source>
</evidence>
<dbReference type="Proteomes" id="UP000728185">
    <property type="component" value="Unassembled WGS sequence"/>
</dbReference>
<name>A0A8E0VFI6_9TREM</name>
<keyword evidence="2" id="KW-1185">Reference proteome</keyword>
<reference evidence="1" key="1">
    <citation type="submission" date="2019-05" db="EMBL/GenBank/DDBJ databases">
        <title>Annotation for the trematode Fasciolopsis buski.</title>
        <authorList>
            <person name="Choi Y.-J."/>
        </authorList>
    </citation>
    <scope>NUCLEOTIDE SEQUENCE</scope>
    <source>
        <strain evidence="1">HT</strain>
        <tissue evidence="1">Whole worm</tissue>
    </source>
</reference>
<dbReference type="AlphaFoldDB" id="A0A8E0VFI6"/>
<gene>
    <name evidence="1" type="ORF">FBUS_01855</name>
</gene>
<dbReference type="Gene3D" id="3.40.50.720">
    <property type="entry name" value="NAD(P)-binding Rossmann-like Domain"/>
    <property type="match status" value="1"/>
</dbReference>
<comment type="caution">
    <text evidence="1">The sequence shown here is derived from an EMBL/GenBank/DDBJ whole genome shotgun (WGS) entry which is preliminary data.</text>
</comment>
<accession>A0A8E0VFI6</accession>
<dbReference type="OrthoDB" id="6235666at2759"/>
<organism evidence="1 2">
    <name type="scientific">Fasciolopsis buskii</name>
    <dbReference type="NCBI Taxonomy" id="27845"/>
    <lineage>
        <taxon>Eukaryota</taxon>
        <taxon>Metazoa</taxon>
        <taxon>Spiralia</taxon>
        <taxon>Lophotrochozoa</taxon>
        <taxon>Platyhelminthes</taxon>
        <taxon>Trematoda</taxon>
        <taxon>Digenea</taxon>
        <taxon>Plagiorchiida</taxon>
        <taxon>Echinostomata</taxon>
        <taxon>Echinostomatoidea</taxon>
        <taxon>Fasciolidae</taxon>
        <taxon>Fasciolopsis</taxon>
    </lineage>
</organism>
<proteinExistence type="predicted"/>
<evidence type="ECO:0000313" key="2">
    <source>
        <dbReference type="Proteomes" id="UP000728185"/>
    </source>
</evidence>
<dbReference type="EMBL" id="LUCM01010405">
    <property type="protein sequence ID" value="KAA0185512.1"/>
    <property type="molecule type" value="Genomic_DNA"/>
</dbReference>
<protein>
    <submittedName>
        <fullName evidence="1">Uncharacterized protein</fullName>
    </submittedName>
</protein>
<sequence length="623" mass="71193">MLPLKKSRPRSEPSYPRRLIQPLEAYILLPDRLCTFTTDNAQYTPCMTDLIIHTAESSRWLSHTQLIPVHWLNLRLEPQKMISVVAAVIPVLSYRFKWPETDCTLFQLHSYKINQNRSLVETLPGVEDWNFDRLVNLQVVVVVHWPDPCSEIFEKSYLRLPNAYTIRKALRKQKSITLGVPSYVRDTHFVDLKSICVPGKHIILQADRFALSTAELALALLTALSRGVFKDCNAVYSHWLHALVKSHETILPVPEAGRKTPVGQTELLENPDFKDFRNTMECNNEGDREQSRMQILEGLSRRTKTLSPTFSSLMLGPPTGSLKQSRLGLVGLSSELPLRIAHLAHSAIGMEVAYYQKHPVPNVPYIHYECLKDLLKTSDVIILADDSVNQNIPTNPKSQFSRYCALKHRRRPQLWLTFEHFTCLPVHSLLICVTSIQCIDFAALNLALRFGLLCGAGLTMPLVWFCNLTEFEALRQLPNTFILPPATSSVCAHSEVRIQIAQEILEVITNILSEPNQVTVNQKDSTRLDLELHVYNHMMRSERICPPRDLSTTCSSEIISFPRTRRSWPNQMRNLSNLYNHNSTTASWVSSLTGTTTKMSKKWIWMTDQFTSIWKRLSRLVTS</sequence>